<feature type="transmembrane region" description="Helical" evidence="6">
    <location>
        <begin position="89"/>
        <end position="108"/>
    </location>
</feature>
<evidence type="ECO:0000256" key="3">
    <source>
        <dbReference type="ARBA" id="ARBA00022989"/>
    </source>
</evidence>
<organism evidence="7">
    <name type="scientific">freshwater metagenome</name>
    <dbReference type="NCBI Taxonomy" id="449393"/>
    <lineage>
        <taxon>unclassified sequences</taxon>
        <taxon>metagenomes</taxon>
        <taxon>ecological metagenomes</taxon>
    </lineage>
</organism>
<reference evidence="7" key="1">
    <citation type="submission" date="2020-05" db="EMBL/GenBank/DDBJ databases">
        <authorList>
            <person name="Chiriac C."/>
            <person name="Salcher M."/>
            <person name="Ghai R."/>
            <person name="Kavagutti S V."/>
        </authorList>
    </citation>
    <scope>NUCLEOTIDE SEQUENCE</scope>
</reference>
<feature type="transmembrane region" description="Helical" evidence="6">
    <location>
        <begin position="321"/>
        <end position="342"/>
    </location>
</feature>
<feature type="transmembrane region" description="Helical" evidence="6">
    <location>
        <begin position="362"/>
        <end position="381"/>
    </location>
</feature>
<dbReference type="Pfam" id="PF02361">
    <property type="entry name" value="CbiQ"/>
    <property type="match status" value="1"/>
</dbReference>
<gene>
    <name evidence="7" type="ORF">UFOPK2766_00216</name>
</gene>
<evidence type="ECO:0000256" key="4">
    <source>
        <dbReference type="ARBA" id="ARBA00023136"/>
    </source>
</evidence>
<feature type="transmembrane region" description="Helical" evidence="6">
    <location>
        <begin position="287"/>
        <end position="309"/>
    </location>
</feature>
<protein>
    <submittedName>
        <fullName evidence="7">Unannotated protein</fullName>
    </submittedName>
</protein>
<keyword evidence="4 6" id="KW-0472">Membrane</keyword>
<feature type="transmembrane region" description="Helical" evidence="6">
    <location>
        <begin position="60"/>
        <end position="77"/>
    </location>
</feature>
<sequence length="387" mass="41479">MQLAPERPERSGVATQSATQSRRLHGRRLQARRLPRSLHPGAWWIWALGMATAASRTTNPLLLCLILAVVAFVVSARRTDAPWAKGFKAYLWFGLFIIGTRLAFRLLLDGQYGAHVLFRLPELTLPSVAAGVRIGGAVSLEGLLAALYDGLRLATLLICLGAANVLANPKRLLKSVPGALHEVGVALTVALTMAPQLVESAQRIRKARRLRGELGRRTHFFAEILVPVITDALDRSLLLAAGMDSRGYGRTAHVAVRTRRITGALVLTGLMGVCIGIYGLLDGSSPWTLGIPMLAVGLMAAGIGFVIGGQRVQRTRYRPDPWLLAEWGVACTGVVVATALFVSAIRNPSSLNPSLQPLSWPTLPLGATLAILIGVLPAWIAPPPVRS</sequence>
<proteinExistence type="predicted"/>
<evidence type="ECO:0000313" key="7">
    <source>
        <dbReference type="EMBL" id="CAB4729523.1"/>
    </source>
</evidence>
<evidence type="ECO:0000256" key="6">
    <source>
        <dbReference type="SAM" id="Phobius"/>
    </source>
</evidence>
<feature type="transmembrane region" description="Helical" evidence="6">
    <location>
        <begin position="261"/>
        <end position="281"/>
    </location>
</feature>
<evidence type="ECO:0000256" key="2">
    <source>
        <dbReference type="ARBA" id="ARBA00022692"/>
    </source>
</evidence>
<dbReference type="PANTHER" id="PTHR33514:SF15">
    <property type="entry name" value="COBALT TRANSPORT PROTEIN"/>
    <property type="match status" value="1"/>
</dbReference>
<evidence type="ECO:0000256" key="5">
    <source>
        <dbReference type="SAM" id="MobiDB-lite"/>
    </source>
</evidence>
<evidence type="ECO:0000256" key="1">
    <source>
        <dbReference type="ARBA" id="ARBA00004141"/>
    </source>
</evidence>
<keyword evidence="2 6" id="KW-0812">Transmembrane</keyword>
<dbReference type="InterPro" id="IPR003339">
    <property type="entry name" value="ABC/ECF_trnsptr_transmembrane"/>
</dbReference>
<name>A0A6J6S486_9ZZZZ</name>
<keyword evidence="3 6" id="KW-1133">Transmembrane helix</keyword>
<dbReference type="EMBL" id="CAEZYU010000005">
    <property type="protein sequence ID" value="CAB4729523.1"/>
    <property type="molecule type" value="Genomic_DNA"/>
</dbReference>
<feature type="region of interest" description="Disordered" evidence="5">
    <location>
        <begin position="1"/>
        <end position="22"/>
    </location>
</feature>
<feature type="compositionally biased region" description="Basic and acidic residues" evidence="5">
    <location>
        <begin position="1"/>
        <end position="10"/>
    </location>
</feature>
<feature type="transmembrane region" description="Helical" evidence="6">
    <location>
        <begin position="150"/>
        <end position="167"/>
    </location>
</feature>
<dbReference type="GO" id="GO:0005886">
    <property type="term" value="C:plasma membrane"/>
    <property type="evidence" value="ECO:0007669"/>
    <property type="project" value="UniProtKB-ARBA"/>
</dbReference>
<comment type="subcellular location">
    <subcellularLocation>
        <location evidence="1">Membrane</location>
        <topology evidence="1">Multi-pass membrane protein</topology>
    </subcellularLocation>
</comment>
<dbReference type="PANTHER" id="PTHR33514">
    <property type="entry name" value="PROTEIN ABCI12, CHLOROPLASTIC"/>
    <property type="match status" value="1"/>
</dbReference>
<accession>A0A6J6S486</accession>
<dbReference type="CDD" id="cd16914">
    <property type="entry name" value="EcfT"/>
    <property type="match status" value="1"/>
</dbReference>
<dbReference type="AlphaFoldDB" id="A0A6J6S486"/>